<feature type="domain" description="IRG-type G" evidence="6">
    <location>
        <begin position="86"/>
        <end position="133"/>
    </location>
</feature>
<evidence type="ECO:0000256" key="1">
    <source>
        <dbReference type="ARBA" id="ARBA00005429"/>
    </source>
</evidence>
<accession>A0AAV7Q1Q8</accession>
<feature type="region of interest" description="Disordered" evidence="5">
    <location>
        <begin position="114"/>
        <end position="133"/>
    </location>
</feature>
<evidence type="ECO:0000256" key="5">
    <source>
        <dbReference type="SAM" id="MobiDB-lite"/>
    </source>
</evidence>
<evidence type="ECO:0000259" key="6">
    <source>
        <dbReference type="PROSITE" id="PS51716"/>
    </source>
</evidence>
<gene>
    <name evidence="7" type="ORF">NDU88_010970</name>
</gene>
<dbReference type="AlphaFoldDB" id="A0AAV7Q1Q8"/>
<comment type="caution">
    <text evidence="7">The sequence shown here is derived from an EMBL/GenBank/DDBJ whole genome shotgun (WGS) entry which is preliminary data.</text>
</comment>
<sequence>MCTGRPDRPPALESCSPLETEVTSIFKNLKLPSFSYMAGVEDNNGQEAYDLITDEEVADVQAALEKGDLAEAASMLKKSLESLENTKLDIAITGESRSGNSTFVNAVRGMESVTDGAAQTGEVETTIDPTPYQ</sequence>
<keyword evidence="8" id="KW-1185">Reference proteome</keyword>
<protein>
    <recommendedName>
        <fullName evidence="6">IRG-type G domain-containing protein</fullName>
    </recommendedName>
</protein>
<dbReference type="GO" id="GO:0016787">
    <property type="term" value="F:hydrolase activity"/>
    <property type="evidence" value="ECO:0007669"/>
    <property type="project" value="UniProtKB-KW"/>
</dbReference>
<evidence type="ECO:0000313" key="8">
    <source>
        <dbReference type="Proteomes" id="UP001066276"/>
    </source>
</evidence>
<organism evidence="7 8">
    <name type="scientific">Pleurodeles waltl</name>
    <name type="common">Iberian ribbed newt</name>
    <dbReference type="NCBI Taxonomy" id="8319"/>
    <lineage>
        <taxon>Eukaryota</taxon>
        <taxon>Metazoa</taxon>
        <taxon>Chordata</taxon>
        <taxon>Craniata</taxon>
        <taxon>Vertebrata</taxon>
        <taxon>Euteleostomi</taxon>
        <taxon>Amphibia</taxon>
        <taxon>Batrachia</taxon>
        <taxon>Caudata</taxon>
        <taxon>Salamandroidea</taxon>
        <taxon>Salamandridae</taxon>
        <taxon>Pleurodelinae</taxon>
        <taxon>Pleurodeles</taxon>
    </lineage>
</organism>
<dbReference type="GO" id="GO:0005525">
    <property type="term" value="F:GTP binding"/>
    <property type="evidence" value="ECO:0007669"/>
    <property type="project" value="UniProtKB-KW"/>
</dbReference>
<dbReference type="InterPro" id="IPR051515">
    <property type="entry name" value="IRG"/>
</dbReference>
<dbReference type="PROSITE" id="PS51716">
    <property type="entry name" value="G_IRG"/>
    <property type="match status" value="1"/>
</dbReference>
<evidence type="ECO:0000256" key="4">
    <source>
        <dbReference type="ARBA" id="ARBA00023134"/>
    </source>
</evidence>
<evidence type="ECO:0000313" key="7">
    <source>
        <dbReference type="EMBL" id="KAJ1132663.1"/>
    </source>
</evidence>
<comment type="similarity">
    <text evidence="1">Belongs to the TRAFAC class dynamin-like GTPase superfamily. IRG family.</text>
</comment>
<dbReference type="Proteomes" id="UP001066276">
    <property type="component" value="Chromosome 7"/>
</dbReference>
<keyword evidence="4" id="KW-0342">GTP-binding</keyword>
<dbReference type="InterPro" id="IPR030385">
    <property type="entry name" value="G_IRG_dom"/>
</dbReference>
<keyword evidence="3" id="KW-0378">Hydrolase</keyword>
<dbReference type="InterPro" id="IPR027417">
    <property type="entry name" value="P-loop_NTPase"/>
</dbReference>
<dbReference type="Gene3D" id="3.40.50.300">
    <property type="entry name" value="P-loop containing nucleotide triphosphate hydrolases"/>
    <property type="match status" value="1"/>
</dbReference>
<dbReference type="Pfam" id="PF05049">
    <property type="entry name" value="IIGP"/>
    <property type="match status" value="1"/>
</dbReference>
<dbReference type="PANTHER" id="PTHR32341:SF10">
    <property type="entry name" value="INTERFERON-INDUCIBLE GTPASE 5"/>
    <property type="match status" value="1"/>
</dbReference>
<keyword evidence="2" id="KW-0547">Nucleotide-binding</keyword>
<evidence type="ECO:0000256" key="3">
    <source>
        <dbReference type="ARBA" id="ARBA00022801"/>
    </source>
</evidence>
<dbReference type="SUPFAM" id="SSF52540">
    <property type="entry name" value="P-loop containing nucleoside triphosphate hydrolases"/>
    <property type="match status" value="1"/>
</dbReference>
<dbReference type="PANTHER" id="PTHR32341">
    <property type="entry name" value="INTERFERON-INDUCIBLE GTPASE"/>
    <property type="match status" value="1"/>
</dbReference>
<proteinExistence type="inferred from homology"/>
<name>A0AAV7Q1Q8_PLEWA</name>
<reference evidence="7" key="1">
    <citation type="journal article" date="2022" name="bioRxiv">
        <title>Sequencing and chromosome-scale assembly of the giantPleurodeles waltlgenome.</title>
        <authorList>
            <person name="Brown T."/>
            <person name="Elewa A."/>
            <person name="Iarovenko S."/>
            <person name="Subramanian E."/>
            <person name="Araus A.J."/>
            <person name="Petzold A."/>
            <person name="Susuki M."/>
            <person name="Suzuki K.-i.T."/>
            <person name="Hayashi T."/>
            <person name="Toyoda A."/>
            <person name="Oliveira C."/>
            <person name="Osipova E."/>
            <person name="Leigh N.D."/>
            <person name="Simon A."/>
            <person name="Yun M.H."/>
        </authorList>
    </citation>
    <scope>NUCLEOTIDE SEQUENCE</scope>
    <source>
        <strain evidence="7">20211129_DDA</strain>
        <tissue evidence="7">Liver</tissue>
    </source>
</reference>
<dbReference type="GO" id="GO:0016020">
    <property type="term" value="C:membrane"/>
    <property type="evidence" value="ECO:0007669"/>
    <property type="project" value="InterPro"/>
</dbReference>
<evidence type="ECO:0000256" key="2">
    <source>
        <dbReference type="ARBA" id="ARBA00022741"/>
    </source>
</evidence>
<dbReference type="EMBL" id="JANPWB010000011">
    <property type="protein sequence ID" value="KAJ1132663.1"/>
    <property type="molecule type" value="Genomic_DNA"/>
</dbReference>
<dbReference type="InterPro" id="IPR007743">
    <property type="entry name" value="Immunity-related_GTPase-like"/>
</dbReference>